<evidence type="ECO:0000313" key="4">
    <source>
        <dbReference type="Proteomes" id="UP001165561"/>
    </source>
</evidence>
<dbReference type="InterPro" id="IPR051532">
    <property type="entry name" value="Ester_Hydrolysis_Enzymes"/>
</dbReference>
<evidence type="ECO:0000259" key="2">
    <source>
        <dbReference type="Pfam" id="PF13472"/>
    </source>
</evidence>
<dbReference type="InterPro" id="IPR036514">
    <property type="entry name" value="SGNH_hydro_sf"/>
</dbReference>
<dbReference type="PANTHER" id="PTHR30383">
    <property type="entry name" value="THIOESTERASE 1/PROTEASE 1/LYSOPHOSPHOLIPASE L1"/>
    <property type="match status" value="1"/>
</dbReference>
<protein>
    <submittedName>
        <fullName evidence="3">SGNH/GDSL hydrolase family protein</fullName>
    </submittedName>
</protein>
<organism evidence="3 4">
    <name type="scientific">Georgenia halotolerans</name>
    <dbReference type="NCBI Taxonomy" id="3028317"/>
    <lineage>
        <taxon>Bacteria</taxon>
        <taxon>Bacillati</taxon>
        <taxon>Actinomycetota</taxon>
        <taxon>Actinomycetes</taxon>
        <taxon>Micrococcales</taxon>
        <taxon>Bogoriellaceae</taxon>
        <taxon>Georgenia</taxon>
    </lineage>
</organism>
<dbReference type="Gene3D" id="3.40.50.1110">
    <property type="entry name" value="SGNH hydrolase"/>
    <property type="match status" value="1"/>
</dbReference>
<feature type="domain" description="SGNH hydrolase-type esterase" evidence="2">
    <location>
        <begin position="44"/>
        <end position="201"/>
    </location>
</feature>
<dbReference type="Pfam" id="PF13472">
    <property type="entry name" value="Lipase_GDSL_2"/>
    <property type="match status" value="1"/>
</dbReference>
<feature type="signal peptide" evidence="1">
    <location>
        <begin position="1"/>
        <end position="20"/>
    </location>
</feature>
<feature type="chain" id="PRO_5046941302" evidence="1">
    <location>
        <begin position="21"/>
        <end position="214"/>
    </location>
</feature>
<keyword evidence="3" id="KW-0378">Hydrolase</keyword>
<dbReference type="CDD" id="cd00229">
    <property type="entry name" value="SGNH_hydrolase"/>
    <property type="match status" value="1"/>
</dbReference>
<dbReference type="PANTHER" id="PTHR30383:SF5">
    <property type="entry name" value="SGNH HYDROLASE-TYPE ESTERASE DOMAIN-CONTAINING PROTEIN"/>
    <property type="match status" value="1"/>
</dbReference>
<dbReference type="PROSITE" id="PS51257">
    <property type="entry name" value="PROKAR_LIPOPROTEIN"/>
    <property type="match status" value="1"/>
</dbReference>
<sequence length="214" mass="21261">MASRGRAVVACLCCALLALGGCGSPGGARPSPEPPGSTALRIAAVGDSITDANSPDFAGGELGEESWVSHAVGDGVAFAGGWAQWGATTAQMAAGAQPVDADVLVVLAGTNDVTAGIPFDETAANIAEIAATVDAPRVLISAVPPIDPDPALATELNANLEALAVAREWEFVDAPAEAREGDRFAPGMSEDGVHPTAQGARVIGAAVRAALVAE</sequence>
<gene>
    <name evidence="3" type="ORF">PU560_16975</name>
</gene>
<dbReference type="SUPFAM" id="SSF52266">
    <property type="entry name" value="SGNH hydrolase"/>
    <property type="match status" value="1"/>
</dbReference>
<keyword evidence="1" id="KW-0732">Signal</keyword>
<reference evidence="3" key="1">
    <citation type="submission" date="2023-02" db="EMBL/GenBank/DDBJ databases">
        <title>Georgenia sp.10Sc9-8, isolated from a soil sample collected from the Taklamakan desert.</title>
        <authorList>
            <person name="Liu S."/>
        </authorList>
    </citation>
    <scope>NUCLEOTIDE SEQUENCE</scope>
    <source>
        <strain evidence="3">10Sc9-8</strain>
    </source>
</reference>
<dbReference type="Proteomes" id="UP001165561">
    <property type="component" value="Unassembled WGS sequence"/>
</dbReference>
<comment type="caution">
    <text evidence="3">The sequence shown here is derived from an EMBL/GenBank/DDBJ whole genome shotgun (WGS) entry which is preliminary data.</text>
</comment>
<keyword evidence="4" id="KW-1185">Reference proteome</keyword>
<proteinExistence type="predicted"/>
<evidence type="ECO:0000256" key="1">
    <source>
        <dbReference type="SAM" id="SignalP"/>
    </source>
</evidence>
<name>A0ABT5U1F1_9MICO</name>
<dbReference type="GO" id="GO:0016787">
    <property type="term" value="F:hydrolase activity"/>
    <property type="evidence" value="ECO:0007669"/>
    <property type="project" value="UniProtKB-KW"/>
</dbReference>
<dbReference type="InterPro" id="IPR013830">
    <property type="entry name" value="SGNH_hydro"/>
</dbReference>
<accession>A0ABT5U1F1</accession>
<dbReference type="EMBL" id="JARACI010001195">
    <property type="protein sequence ID" value="MDD9208145.1"/>
    <property type="molecule type" value="Genomic_DNA"/>
</dbReference>
<evidence type="ECO:0000313" key="3">
    <source>
        <dbReference type="EMBL" id="MDD9208145.1"/>
    </source>
</evidence>